<proteinExistence type="predicted"/>
<dbReference type="EMBL" id="LR797016">
    <property type="protein sequence ID" value="CAB4181354.1"/>
    <property type="molecule type" value="Genomic_DNA"/>
</dbReference>
<dbReference type="SUPFAM" id="SSF47807">
    <property type="entry name" value="5' to 3' exonuclease, C-terminal subdomain"/>
    <property type="match status" value="1"/>
</dbReference>
<reference evidence="3" key="1">
    <citation type="submission" date="2020-05" db="EMBL/GenBank/DDBJ databases">
        <authorList>
            <person name="Chiriac C."/>
            <person name="Salcher M."/>
            <person name="Ghai R."/>
            <person name="Kavagutti S V."/>
        </authorList>
    </citation>
    <scope>NUCLEOTIDE SEQUENCE</scope>
</reference>
<dbReference type="InterPro" id="IPR029060">
    <property type="entry name" value="PIN-like_dom_sf"/>
</dbReference>
<dbReference type="GO" id="GO:0004527">
    <property type="term" value="F:exonuclease activity"/>
    <property type="evidence" value="ECO:0007669"/>
    <property type="project" value="UniProtKB-KW"/>
</dbReference>
<gene>
    <name evidence="3" type="ORF">UFOVP1067_33</name>
    <name evidence="2" type="ORF">UFOVP662_33</name>
</gene>
<keyword evidence="3" id="KW-0269">Exonuclease</keyword>
<protein>
    <submittedName>
        <fullName evidence="3">5'-3' exonuclease</fullName>
    </submittedName>
</protein>
<keyword evidence="3" id="KW-0378">Hydrolase</keyword>
<dbReference type="EMBL" id="LR796635">
    <property type="protein sequence ID" value="CAB4155990.1"/>
    <property type="molecule type" value="Genomic_DNA"/>
</dbReference>
<name>A0A6J5QP61_9CAUD</name>
<organism evidence="3">
    <name type="scientific">uncultured Caudovirales phage</name>
    <dbReference type="NCBI Taxonomy" id="2100421"/>
    <lineage>
        <taxon>Viruses</taxon>
        <taxon>Duplodnaviria</taxon>
        <taxon>Heunggongvirae</taxon>
        <taxon>Uroviricota</taxon>
        <taxon>Caudoviricetes</taxon>
        <taxon>Peduoviridae</taxon>
        <taxon>Maltschvirus</taxon>
        <taxon>Maltschvirus maltsch</taxon>
    </lineage>
</organism>
<dbReference type="InterPro" id="IPR020046">
    <property type="entry name" value="5-3_exonucl_a-hlix_arch_N"/>
</dbReference>
<dbReference type="GO" id="GO:0003677">
    <property type="term" value="F:DNA binding"/>
    <property type="evidence" value="ECO:0007669"/>
    <property type="project" value="InterPro"/>
</dbReference>
<dbReference type="SUPFAM" id="SSF88723">
    <property type="entry name" value="PIN domain-like"/>
    <property type="match status" value="1"/>
</dbReference>
<sequence length="256" mass="29100">MLVMVVVTLTKTRLFRLIALLDADILAYRIAFACKDEKVNVARLKLSSYIIDILALKVDRTYEGCFVDDWKLYITGEGNFREQIAVTAPYKGNRTAPKPAHHQAMREWLLKEWNAINVSGIEADDAIATEATKLGEGNCVMVSVDKDFDQIPGWHYNFVKDVGYYVTKEEGLLSFYKQILSGDDADNIKGLRNIGSVRAADMLSETNNDELAMWQVCLDAYEGNVDRVLENARLLWLRKFDNELWIPPTLRINNGN</sequence>
<evidence type="ECO:0000313" key="2">
    <source>
        <dbReference type="EMBL" id="CAB4155990.1"/>
    </source>
</evidence>
<dbReference type="Gene3D" id="3.40.50.1010">
    <property type="entry name" value="5'-nuclease"/>
    <property type="match status" value="1"/>
</dbReference>
<evidence type="ECO:0000259" key="1">
    <source>
        <dbReference type="Pfam" id="PF02739"/>
    </source>
</evidence>
<accession>A0A6J5QP61</accession>
<evidence type="ECO:0000313" key="3">
    <source>
        <dbReference type="EMBL" id="CAB4181354.1"/>
    </source>
</evidence>
<keyword evidence="3" id="KW-0540">Nuclease</keyword>
<dbReference type="InterPro" id="IPR036279">
    <property type="entry name" value="5-3_exonuclease_C_sf"/>
</dbReference>
<feature type="domain" description="5'-3' exonuclease alpha-helical arch N-terminal" evidence="1">
    <location>
        <begin position="19"/>
        <end position="157"/>
    </location>
</feature>
<dbReference type="Pfam" id="PF02739">
    <property type="entry name" value="5_3_exonuc_N"/>
    <property type="match status" value="1"/>
</dbReference>